<reference evidence="1" key="1">
    <citation type="submission" date="2024-05" db="EMBL/GenBank/DDBJ databases">
        <title>Draft genome assemblies of 36 bacteria isolated from hibernating arctic ground squirrels.</title>
        <authorList>
            <person name="McKee H."/>
            <person name="Mullen L."/>
            <person name="Drown D.M."/>
            <person name="Duddleston K.N."/>
        </authorList>
    </citation>
    <scope>NUCLEOTIDE SEQUENCE</scope>
    <source>
        <strain evidence="1">AN1007</strain>
    </source>
</reference>
<organism evidence="1">
    <name type="scientific">Paenibacillus sp. AN1007</name>
    <dbReference type="NCBI Taxonomy" id="3151385"/>
    <lineage>
        <taxon>Bacteria</taxon>
        <taxon>Bacillati</taxon>
        <taxon>Bacillota</taxon>
        <taxon>Bacilli</taxon>
        <taxon>Bacillales</taxon>
        <taxon>Paenibacillaceae</taxon>
        <taxon>Paenibacillus</taxon>
    </lineage>
</organism>
<name>A0AAU8NB84_9BACL</name>
<dbReference type="EMBL" id="CP159992">
    <property type="protein sequence ID" value="XCP94232.1"/>
    <property type="molecule type" value="Genomic_DNA"/>
</dbReference>
<proteinExistence type="predicted"/>
<dbReference type="AlphaFoldDB" id="A0AAU8NB84"/>
<sequence>MLSLDNDLWAELSGPYGSAINVPGLLQQLEQAFSQEVFDTLFQEYLFHQNSIYTAAYAVMPFLAKLAGETSDAAVRKELFIHCGIIEASRNEEHQVPYPPSWIELAEAVGSTLCTQMYGDYVNAINLFRSLTEEVLHDAAESSTDDTEKRYILIADAALRESYIVANMLMTFTEGDEYVAVCPACENEVYIWPDEDHTVPLRAYEDDPVFHTDQEAVVIQPASSLADEAAQALAERAGRIGEQKLTAHLPYLAGKTVCPACRENLSVWPALLGTFTI</sequence>
<evidence type="ECO:0000313" key="1">
    <source>
        <dbReference type="EMBL" id="XCP94232.1"/>
    </source>
</evidence>
<accession>A0AAU8NB84</accession>
<gene>
    <name evidence="1" type="ORF">ABXS70_24130</name>
</gene>
<protein>
    <submittedName>
        <fullName evidence="1">Uncharacterized protein</fullName>
    </submittedName>
</protein>
<dbReference type="RefSeq" id="WP_366291457.1">
    <property type="nucleotide sequence ID" value="NZ_CP159992.1"/>
</dbReference>